<dbReference type="Proteomes" id="UP001225605">
    <property type="component" value="Unassembled WGS sequence"/>
</dbReference>
<organism evidence="2 3">
    <name type="scientific">Saccharothrix yanglingensis</name>
    <dbReference type="NCBI Taxonomy" id="659496"/>
    <lineage>
        <taxon>Bacteria</taxon>
        <taxon>Bacillati</taxon>
        <taxon>Actinomycetota</taxon>
        <taxon>Actinomycetes</taxon>
        <taxon>Pseudonocardiales</taxon>
        <taxon>Pseudonocardiaceae</taxon>
        <taxon>Saccharothrix</taxon>
    </lineage>
</organism>
<dbReference type="InterPro" id="IPR038764">
    <property type="entry name" value="GNAT_N_AcTrfase_prd"/>
</dbReference>
<keyword evidence="3" id="KW-1185">Reference proteome</keyword>
<evidence type="ECO:0000259" key="1">
    <source>
        <dbReference type="PROSITE" id="PS51186"/>
    </source>
</evidence>
<gene>
    <name evidence="2" type="ORF">CKY47_06635</name>
</gene>
<dbReference type="PANTHER" id="PTHR41700">
    <property type="entry name" value="GCN5-RELATED N-ACETYLTRANSFERASE"/>
    <property type="match status" value="1"/>
</dbReference>
<dbReference type="RefSeq" id="WP_306744776.1">
    <property type="nucleotide sequence ID" value="NZ_NSDM01000002.1"/>
</dbReference>
<accession>A0ABU0WWB6</accession>
<dbReference type="EMBL" id="NSDM01000002">
    <property type="protein sequence ID" value="MDQ2583667.1"/>
    <property type="molecule type" value="Genomic_DNA"/>
</dbReference>
<dbReference type="PROSITE" id="PS51186">
    <property type="entry name" value="GNAT"/>
    <property type="match status" value="1"/>
</dbReference>
<dbReference type="InterPro" id="IPR000182">
    <property type="entry name" value="GNAT_dom"/>
</dbReference>
<dbReference type="PANTHER" id="PTHR41700:SF1">
    <property type="entry name" value="N-ACETYLTRANSFERASE DOMAIN-CONTAINING PROTEIN"/>
    <property type="match status" value="1"/>
</dbReference>
<dbReference type="SUPFAM" id="SSF55729">
    <property type="entry name" value="Acyl-CoA N-acyltransferases (Nat)"/>
    <property type="match status" value="1"/>
</dbReference>
<name>A0ABU0WWB6_9PSEU</name>
<reference evidence="2 3" key="1">
    <citation type="submission" date="2017-06" db="EMBL/GenBank/DDBJ databases">
        <title>Cultured bacterium strain Saccharothrix yanglingensis Hhs.015.</title>
        <authorList>
            <person name="Xia Y."/>
        </authorList>
    </citation>
    <scope>NUCLEOTIDE SEQUENCE [LARGE SCALE GENOMIC DNA]</scope>
    <source>
        <strain evidence="2 3">Hhs.015</strain>
    </source>
</reference>
<protein>
    <submittedName>
        <fullName evidence="2">GNAT family N-acetyltransferase</fullName>
    </submittedName>
</protein>
<evidence type="ECO:0000313" key="3">
    <source>
        <dbReference type="Proteomes" id="UP001225605"/>
    </source>
</evidence>
<evidence type="ECO:0000313" key="2">
    <source>
        <dbReference type="EMBL" id="MDQ2583667.1"/>
    </source>
</evidence>
<feature type="domain" description="N-acetyltransferase" evidence="1">
    <location>
        <begin position="17"/>
        <end position="163"/>
    </location>
</feature>
<dbReference type="Gene3D" id="3.40.630.30">
    <property type="match status" value="1"/>
</dbReference>
<dbReference type="Pfam" id="PF00583">
    <property type="entry name" value="Acetyltransf_1"/>
    <property type="match status" value="1"/>
</dbReference>
<comment type="caution">
    <text evidence="2">The sequence shown here is derived from an EMBL/GenBank/DDBJ whole genome shotgun (WGS) entry which is preliminary data.</text>
</comment>
<dbReference type="InterPro" id="IPR016181">
    <property type="entry name" value="Acyl_CoA_acyltransferase"/>
</dbReference>
<sequence>MTGPEDDAVDAARAAGVRVRAVTDLDDLAAVQRLFDDIWRPDPANRPITTEVMRALTKGGNYVAGAYDGTALVGAVAGFFGPPAEATLHSHITGVATTALGRGVGYALKLHQRAWAAARGVRAITWTFDPLVSRNAHFNLAKLGGEVVEYLPDFYGPMRDGINADDASDRVLVRWDVHAPLPRACPVPEGAALVAVPPDVAALRATDPEAAKRWRAALREALVPLLAAGGRITGFDRAGGYVVTGGDGWS</sequence>
<proteinExistence type="predicted"/>